<comment type="caution">
    <text evidence="2">The sequence shown here is derived from an EMBL/GenBank/DDBJ whole genome shotgun (WGS) entry which is preliminary data.</text>
</comment>
<dbReference type="PANTHER" id="PTHR30399">
    <property type="entry name" value="UNCHARACTERIZED PROTEIN YGJP"/>
    <property type="match status" value="1"/>
</dbReference>
<proteinExistence type="predicted"/>
<dbReference type="GO" id="GO:0016787">
    <property type="term" value="F:hydrolase activity"/>
    <property type="evidence" value="ECO:0007669"/>
    <property type="project" value="UniProtKB-KW"/>
</dbReference>
<evidence type="ECO:0000313" key="3">
    <source>
        <dbReference type="Proteomes" id="UP000036102"/>
    </source>
</evidence>
<dbReference type="PATRIC" id="fig|1658765.3.peg.575"/>
<dbReference type="CDD" id="cd07344">
    <property type="entry name" value="M48_yhfN_like"/>
    <property type="match status" value="1"/>
</dbReference>
<feature type="domain" description="YgjP-like metallopeptidase" evidence="1">
    <location>
        <begin position="38"/>
        <end position="247"/>
    </location>
</feature>
<dbReference type="STRING" id="1658765.Msub_10583"/>
<evidence type="ECO:0000259" key="1">
    <source>
        <dbReference type="Pfam" id="PF01863"/>
    </source>
</evidence>
<accession>A0A0J7LZT3</accession>
<dbReference type="EMBL" id="LFBU01000001">
    <property type="protein sequence ID" value="KMQ74400.1"/>
    <property type="molecule type" value="Genomic_DNA"/>
</dbReference>
<organism evidence="2 3">
    <name type="scientific">Marinobacter subterrani</name>
    <dbReference type="NCBI Taxonomy" id="1658765"/>
    <lineage>
        <taxon>Bacteria</taxon>
        <taxon>Pseudomonadati</taxon>
        <taxon>Pseudomonadota</taxon>
        <taxon>Gammaproteobacteria</taxon>
        <taxon>Pseudomonadales</taxon>
        <taxon>Marinobacteraceae</taxon>
        <taxon>Marinobacter</taxon>
    </lineage>
</organism>
<keyword evidence="3" id="KW-1185">Reference proteome</keyword>
<dbReference type="Pfam" id="PF01863">
    <property type="entry name" value="YgjP-like"/>
    <property type="match status" value="1"/>
</dbReference>
<dbReference type="RefSeq" id="WP_048494609.1">
    <property type="nucleotide sequence ID" value="NZ_LFBU01000001.1"/>
</dbReference>
<dbReference type="InterPro" id="IPR002725">
    <property type="entry name" value="YgjP-like_metallopeptidase"/>
</dbReference>
<protein>
    <submittedName>
        <fullName evidence="2">Putative metal-dependent hydrolase</fullName>
    </submittedName>
</protein>
<dbReference type="PANTHER" id="PTHR30399:SF1">
    <property type="entry name" value="UTP PYROPHOSPHATASE"/>
    <property type="match status" value="1"/>
</dbReference>
<name>A0A0J7LZT3_9GAMM</name>
<gene>
    <name evidence="2" type="ORF">Msub_10583</name>
</gene>
<dbReference type="Gene3D" id="3.30.2010.10">
    <property type="entry name" value="Metalloproteases ('zincins'), catalytic domain"/>
    <property type="match status" value="1"/>
</dbReference>
<evidence type="ECO:0000313" key="2">
    <source>
        <dbReference type="EMBL" id="KMQ74400.1"/>
    </source>
</evidence>
<keyword evidence="2" id="KW-0378">Hydrolase</keyword>
<dbReference type="InterPro" id="IPR053136">
    <property type="entry name" value="UTP_pyrophosphatase-like"/>
</dbReference>
<dbReference type="Proteomes" id="UP000036102">
    <property type="component" value="Unassembled WGS sequence"/>
</dbReference>
<sequence length="259" mass="30381">MTTTVEPVQHEQPIEHRARYGDREFRYHLCHVPGYQRRSIRVHVHPNGTVQVDAPEDSPLSEIKAAVQRRARWVLKHLDDIEQRHRDLLPRQWVSGESVLYLGRRYVLKTIKDTEQRKVTCKLISGQLRVIGHDLTPERIQAAVQQWYRERASDVFQRRLNLMVDALPWLKTPPEWRMVAMQTQWGSCAASGAILLNPHLVKAPTRAIDYVLLHELCHLVEHNHSPRFYNLLDRFMPDWRSVKERLDGQAEVILHKSGK</sequence>
<dbReference type="AlphaFoldDB" id="A0A0J7LZT3"/>
<reference evidence="2 3" key="1">
    <citation type="submission" date="2015-06" db="EMBL/GenBank/DDBJ databases">
        <title>Marinobacter subterrani, a genetically tractable neutrophilic iron-oxidizing strain isolated from the Soudan Iron Mine.</title>
        <authorList>
            <person name="Bonis B.M."/>
            <person name="Gralnick J.A."/>
        </authorList>
    </citation>
    <scope>NUCLEOTIDE SEQUENCE [LARGE SCALE GENOMIC DNA]</scope>
    <source>
        <strain evidence="2 3">JG233</strain>
    </source>
</reference>